<evidence type="ECO:0000256" key="1">
    <source>
        <dbReference type="SAM" id="MobiDB-lite"/>
    </source>
</evidence>
<evidence type="ECO:0000313" key="3">
    <source>
        <dbReference type="Proteomes" id="UP000002899"/>
    </source>
</evidence>
<proteinExistence type="predicted"/>
<organism evidence="2 3">
    <name type="scientific">Babesia microti (strain RI)</name>
    <dbReference type="NCBI Taxonomy" id="1133968"/>
    <lineage>
        <taxon>Eukaryota</taxon>
        <taxon>Sar</taxon>
        <taxon>Alveolata</taxon>
        <taxon>Apicomplexa</taxon>
        <taxon>Aconoidasida</taxon>
        <taxon>Piroplasmida</taxon>
        <taxon>Babesiidae</taxon>
        <taxon>Babesia</taxon>
    </lineage>
</organism>
<protein>
    <submittedName>
        <fullName evidence="2">Uncharacterized protein</fullName>
    </submittedName>
</protein>
<reference evidence="2 3" key="2">
    <citation type="journal article" date="2013" name="PLoS ONE">
        <title>Whole genome mapping and re-organization of the nuclear and mitochondrial genomes of Babesia microti isolates.</title>
        <authorList>
            <person name="Cornillot E."/>
            <person name="Dassouli A."/>
            <person name="Garg A."/>
            <person name="Pachikara N."/>
            <person name="Randazzo S."/>
            <person name="Depoix D."/>
            <person name="Carcy B."/>
            <person name="Delbecq S."/>
            <person name="Frutos R."/>
            <person name="Silva J.C."/>
            <person name="Sutton R."/>
            <person name="Krause P.J."/>
            <person name="Mamoun C.B."/>
        </authorList>
    </citation>
    <scope>NUCLEOTIDE SEQUENCE [LARGE SCALE GENOMIC DNA]</scope>
    <source>
        <strain evidence="2 3">RI</strain>
    </source>
</reference>
<dbReference type="KEGG" id="bmic:BMR1_02g03615"/>
<dbReference type="AlphaFoldDB" id="I7IQL1"/>
<keyword evidence="3" id="KW-1185">Reference proteome</keyword>
<gene>
    <name evidence="2" type="ORF">BMR1_02g03615</name>
</gene>
<dbReference type="GeneID" id="24424505"/>
<dbReference type="RefSeq" id="XP_012648484.1">
    <property type="nucleotide sequence ID" value="XM_012793030.1"/>
</dbReference>
<dbReference type="Proteomes" id="UP000002899">
    <property type="component" value="Chromosome II"/>
</dbReference>
<sequence>MPQDPSFSVSKDDSMNPGDGAINLSFNEQTNDSVIFKGASTNSFKLGDLEWFDSLPVMSDNWWICNIKRRNDVSEKWKKSFNDIIEYEIRACELDLKISYLKVQADSITNKICSLAKICP</sequence>
<dbReference type="EMBL" id="FO082872">
    <property type="protein sequence ID" value="CCF73875.1"/>
    <property type="molecule type" value="Genomic_DNA"/>
</dbReference>
<reference evidence="2 3" key="3">
    <citation type="journal article" date="2016" name="Sci. Rep.">
        <title>Genome-wide diversity and gene expression profiling of Babesia microti isolates identify polymorphic genes that mediate host-pathogen interactions.</title>
        <authorList>
            <person name="Silva J.C."/>
            <person name="Cornillot E."/>
            <person name="McCracken C."/>
            <person name="Usmani-Brown S."/>
            <person name="Dwivedi A."/>
            <person name="Ifeonu O.O."/>
            <person name="Crabtree J."/>
            <person name="Gotia H.T."/>
            <person name="Virji A.Z."/>
            <person name="Reynes C."/>
            <person name="Colinge J."/>
            <person name="Kumar V."/>
            <person name="Lawres L."/>
            <person name="Pazzi J.E."/>
            <person name="Pablo J.V."/>
            <person name="Hung C."/>
            <person name="Brancato J."/>
            <person name="Kumari P."/>
            <person name="Orvis J."/>
            <person name="Tretina K."/>
            <person name="Chibucos M."/>
            <person name="Ott S."/>
            <person name="Sadzewicz L."/>
            <person name="Sengamalay N."/>
            <person name="Shetty A.C."/>
            <person name="Su Q."/>
            <person name="Tallon L."/>
            <person name="Fraser C.M."/>
            <person name="Frutos R."/>
            <person name="Molina D.M."/>
            <person name="Krause P.J."/>
            <person name="Ben Mamoun C."/>
        </authorList>
    </citation>
    <scope>NUCLEOTIDE SEQUENCE [LARGE SCALE GENOMIC DNA]</scope>
    <source>
        <strain evidence="2 3">RI</strain>
    </source>
</reference>
<evidence type="ECO:0000313" key="2">
    <source>
        <dbReference type="EMBL" id="CCF73875.1"/>
    </source>
</evidence>
<accession>I7IQL1</accession>
<reference evidence="2 3" key="1">
    <citation type="journal article" date="2012" name="Nucleic Acids Res.">
        <title>Sequencing of the smallest Apicomplexan genome from the human pathogen Babesia microti.</title>
        <authorList>
            <person name="Cornillot E."/>
            <person name="Hadj-Kaddour K."/>
            <person name="Dassouli A."/>
            <person name="Noel B."/>
            <person name="Ranwez V."/>
            <person name="Vacherie B."/>
            <person name="Augagneur Y."/>
            <person name="Bres V."/>
            <person name="Duclos A."/>
            <person name="Randazzo S."/>
            <person name="Carcy B."/>
            <person name="Debierre-Grockiego F."/>
            <person name="Delbecq S."/>
            <person name="Moubri-Menage K."/>
            <person name="Shams-Eldin H."/>
            <person name="Usmani-Brown S."/>
            <person name="Bringaud F."/>
            <person name="Wincker P."/>
            <person name="Vivares C.P."/>
            <person name="Schwarz R.T."/>
            <person name="Schetters T.P."/>
            <person name="Krause P.J."/>
            <person name="Gorenflot A."/>
            <person name="Berry V."/>
            <person name="Barbe V."/>
            <person name="Ben Mamoun C."/>
        </authorList>
    </citation>
    <scope>NUCLEOTIDE SEQUENCE [LARGE SCALE GENOMIC DNA]</scope>
    <source>
        <strain evidence="2 3">RI</strain>
    </source>
</reference>
<name>I7IQL1_BABMR</name>
<dbReference type="VEuPathDB" id="PiroplasmaDB:BMR1_02g03615"/>
<feature type="region of interest" description="Disordered" evidence="1">
    <location>
        <begin position="1"/>
        <end position="21"/>
    </location>
</feature>